<feature type="transmembrane region" description="Helical" evidence="1">
    <location>
        <begin position="126"/>
        <end position="145"/>
    </location>
</feature>
<evidence type="ECO:0000313" key="2">
    <source>
        <dbReference type="EMBL" id="KAK9703747.1"/>
    </source>
</evidence>
<sequence>MAFWDDYNLWSKDDKYVRDSFIALWTLWMVWALLQLAKYFFTWNDRNLTATTTGPAMRERVGSTESAHPAVESQTPAPATTVATTLSDFGAKVARAETLARNLFLTFLWVLVASTLGYGITRGSMIVAWLYFSFAIVWIGVEFVVSHPISMISFGVVEFAFALAIMGIAFKFGW</sequence>
<protein>
    <submittedName>
        <fullName evidence="2">Uncharacterized protein</fullName>
    </submittedName>
</protein>
<reference evidence="2 3" key="1">
    <citation type="submission" date="2023-04" db="EMBL/GenBank/DDBJ databases">
        <title>Genome of Basidiobolus ranarum AG-B5.</title>
        <authorList>
            <person name="Stajich J.E."/>
            <person name="Carter-House D."/>
            <person name="Gryganskyi A."/>
        </authorList>
    </citation>
    <scope>NUCLEOTIDE SEQUENCE [LARGE SCALE GENOMIC DNA]</scope>
    <source>
        <strain evidence="2 3">AG-B5</strain>
    </source>
</reference>
<comment type="caution">
    <text evidence="2">The sequence shown here is derived from an EMBL/GenBank/DDBJ whole genome shotgun (WGS) entry which is preliminary data.</text>
</comment>
<keyword evidence="1" id="KW-0472">Membrane</keyword>
<feature type="transmembrane region" description="Helical" evidence="1">
    <location>
        <begin position="152"/>
        <end position="172"/>
    </location>
</feature>
<evidence type="ECO:0000313" key="3">
    <source>
        <dbReference type="Proteomes" id="UP001479436"/>
    </source>
</evidence>
<proteinExistence type="predicted"/>
<keyword evidence="1" id="KW-1133">Transmembrane helix</keyword>
<dbReference type="EMBL" id="JASJQH010007613">
    <property type="protein sequence ID" value="KAK9703747.1"/>
    <property type="molecule type" value="Genomic_DNA"/>
</dbReference>
<keyword evidence="3" id="KW-1185">Reference proteome</keyword>
<feature type="transmembrane region" description="Helical" evidence="1">
    <location>
        <begin position="20"/>
        <end position="41"/>
    </location>
</feature>
<feature type="transmembrane region" description="Helical" evidence="1">
    <location>
        <begin position="102"/>
        <end position="120"/>
    </location>
</feature>
<keyword evidence="1" id="KW-0812">Transmembrane</keyword>
<accession>A0ABR2VV86</accession>
<gene>
    <name evidence="2" type="ORF">K7432_010579</name>
</gene>
<evidence type="ECO:0000256" key="1">
    <source>
        <dbReference type="SAM" id="Phobius"/>
    </source>
</evidence>
<name>A0ABR2VV86_9FUNG</name>
<organism evidence="2 3">
    <name type="scientific">Basidiobolus ranarum</name>
    <dbReference type="NCBI Taxonomy" id="34480"/>
    <lineage>
        <taxon>Eukaryota</taxon>
        <taxon>Fungi</taxon>
        <taxon>Fungi incertae sedis</taxon>
        <taxon>Zoopagomycota</taxon>
        <taxon>Entomophthoromycotina</taxon>
        <taxon>Basidiobolomycetes</taxon>
        <taxon>Basidiobolales</taxon>
        <taxon>Basidiobolaceae</taxon>
        <taxon>Basidiobolus</taxon>
    </lineage>
</organism>
<dbReference type="Proteomes" id="UP001479436">
    <property type="component" value="Unassembled WGS sequence"/>
</dbReference>